<accession>A0ABP7HM10</accession>
<dbReference type="Gene3D" id="3.40.462.20">
    <property type="match status" value="1"/>
</dbReference>
<keyword evidence="3" id="KW-0285">Flavoprotein</keyword>
<evidence type="ECO:0000256" key="4">
    <source>
        <dbReference type="ARBA" id="ARBA00022827"/>
    </source>
</evidence>
<feature type="region of interest" description="Disordered" evidence="6">
    <location>
        <begin position="1"/>
        <end position="38"/>
    </location>
</feature>
<keyword evidence="5" id="KW-0560">Oxidoreductase</keyword>
<sequence length="562" mass="62120">MTAAAELQASPPGPSHALPGRSAGDAVNSDKESAVSNVEAGSGITVTGIDDRYGAMCQGFNQRWTAHPDYIKVVRSTADVVGALNEALNSGRTRIAVRSGGHCYENFVANPGVQVIIDVGQMDRVHYDPGMGAYCVEAGSTNWHAYTRLYRETGRTLPAGSCYSVGAGGHICGGGYGLLSRRHGLTVDYLYAVEVVVVRRRPHGDFEAEAVVARRSDEGDLHDLWWAHTGGGGGNFGVITRYWFKDLPRPPINVWLSAVAWDWDGMTYDPFARLVANFGRFCAENSHPGSEYADLFSILKLTHKKAGKIGLITQVDATNPAAGRDRLDAFLSQIEDGVGLERAELDVDLGEHPQIRGLHREPLLMPWIQATQTLNGSGDNRRGKYKSAYMRKPFPDDQIQGIWNYLSSTRDGDGYDNTQYDNAEALIQVDTYGCKINALGAHETATVQRDSIMKLQYQAYWTDPAEDGVHERWLRELYRRVYAASGGVPVPATAEGAIDPAAITDGCYINYPDRDLGNDEWNTSGVPWYHLYYGDNYERLLKAKRRWDPHNVFQHEQSIRVV</sequence>
<dbReference type="PANTHER" id="PTHR42973:SF39">
    <property type="entry name" value="FAD-BINDING PCMH-TYPE DOMAIN-CONTAINING PROTEIN"/>
    <property type="match status" value="1"/>
</dbReference>
<dbReference type="Proteomes" id="UP001500888">
    <property type="component" value="Unassembled WGS sequence"/>
</dbReference>
<comment type="cofactor">
    <cofactor evidence="1">
        <name>FAD</name>
        <dbReference type="ChEBI" id="CHEBI:57692"/>
    </cofactor>
</comment>
<evidence type="ECO:0000256" key="1">
    <source>
        <dbReference type="ARBA" id="ARBA00001974"/>
    </source>
</evidence>
<dbReference type="InterPro" id="IPR016166">
    <property type="entry name" value="FAD-bd_PCMH"/>
</dbReference>
<gene>
    <name evidence="8" type="ORF">GCM10022226_18180</name>
</gene>
<keyword evidence="4" id="KW-0274">FAD</keyword>
<dbReference type="EMBL" id="BAAAZR010000002">
    <property type="protein sequence ID" value="GAA3799151.1"/>
    <property type="molecule type" value="Genomic_DNA"/>
</dbReference>
<evidence type="ECO:0000313" key="9">
    <source>
        <dbReference type="Proteomes" id="UP001500888"/>
    </source>
</evidence>
<comment type="similarity">
    <text evidence="2">Belongs to the oxygen-dependent FAD-linked oxidoreductase family.</text>
</comment>
<dbReference type="PROSITE" id="PS51387">
    <property type="entry name" value="FAD_PCMH"/>
    <property type="match status" value="1"/>
</dbReference>
<dbReference type="Pfam" id="PF01565">
    <property type="entry name" value="FAD_binding_4"/>
    <property type="match status" value="1"/>
</dbReference>
<dbReference type="InterPro" id="IPR012951">
    <property type="entry name" value="BBE"/>
</dbReference>
<evidence type="ECO:0000259" key="7">
    <source>
        <dbReference type="PROSITE" id="PS51387"/>
    </source>
</evidence>
<dbReference type="SUPFAM" id="SSF56176">
    <property type="entry name" value="FAD-binding/transporter-associated domain-like"/>
    <property type="match status" value="1"/>
</dbReference>
<keyword evidence="9" id="KW-1185">Reference proteome</keyword>
<protein>
    <submittedName>
        <fullName evidence="8">BBE domain-containing protein</fullName>
    </submittedName>
</protein>
<evidence type="ECO:0000313" key="8">
    <source>
        <dbReference type="EMBL" id="GAA3799151.1"/>
    </source>
</evidence>
<comment type="caution">
    <text evidence="8">The sequence shown here is derived from an EMBL/GenBank/DDBJ whole genome shotgun (WGS) entry which is preliminary data.</text>
</comment>
<dbReference type="Pfam" id="PF08031">
    <property type="entry name" value="BBE"/>
    <property type="match status" value="1"/>
</dbReference>
<dbReference type="InterPro" id="IPR016169">
    <property type="entry name" value="FAD-bd_PCMH_sub2"/>
</dbReference>
<feature type="domain" description="FAD-binding PCMH-type" evidence="7">
    <location>
        <begin position="64"/>
        <end position="249"/>
    </location>
</feature>
<organism evidence="8 9">
    <name type="scientific">Sphaerisporangium flaviroseum</name>
    <dbReference type="NCBI Taxonomy" id="509199"/>
    <lineage>
        <taxon>Bacteria</taxon>
        <taxon>Bacillati</taxon>
        <taxon>Actinomycetota</taxon>
        <taxon>Actinomycetes</taxon>
        <taxon>Streptosporangiales</taxon>
        <taxon>Streptosporangiaceae</taxon>
        <taxon>Sphaerisporangium</taxon>
    </lineage>
</organism>
<dbReference type="InterPro" id="IPR006093">
    <property type="entry name" value="Oxy_OxRdtase_FAD_BS"/>
</dbReference>
<reference evidence="9" key="1">
    <citation type="journal article" date="2019" name="Int. J. Syst. Evol. Microbiol.">
        <title>The Global Catalogue of Microorganisms (GCM) 10K type strain sequencing project: providing services to taxonomists for standard genome sequencing and annotation.</title>
        <authorList>
            <consortium name="The Broad Institute Genomics Platform"/>
            <consortium name="The Broad Institute Genome Sequencing Center for Infectious Disease"/>
            <person name="Wu L."/>
            <person name="Ma J."/>
        </authorList>
    </citation>
    <scope>NUCLEOTIDE SEQUENCE [LARGE SCALE GENOMIC DNA]</scope>
    <source>
        <strain evidence="9">JCM 16908</strain>
    </source>
</reference>
<name>A0ABP7HM10_9ACTN</name>
<evidence type="ECO:0000256" key="6">
    <source>
        <dbReference type="SAM" id="MobiDB-lite"/>
    </source>
</evidence>
<dbReference type="InterPro" id="IPR036318">
    <property type="entry name" value="FAD-bd_PCMH-like_sf"/>
</dbReference>
<dbReference type="InterPro" id="IPR050416">
    <property type="entry name" value="FAD-linked_Oxidoreductase"/>
</dbReference>
<dbReference type="PROSITE" id="PS00862">
    <property type="entry name" value="OX2_COVAL_FAD"/>
    <property type="match status" value="1"/>
</dbReference>
<evidence type="ECO:0000256" key="5">
    <source>
        <dbReference type="ARBA" id="ARBA00023002"/>
    </source>
</evidence>
<evidence type="ECO:0000256" key="3">
    <source>
        <dbReference type="ARBA" id="ARBA00022630"/>
    </source>
</evidence>
<dbReference type="Gene3D" id="3.30.465.10">
    <property type="match status" value="1"/>
</dbReference>
<evidence type="ECO:0000256" key="2">
    <source>
        <dbReference type="ARBA" id="ARBA00005466"/>
    </source>
</evidence>
<proteinExistence type="inferred from homology"/>
<dbReference type="InterPro" id="IPR006094">
    <property type="entry name" value="Oxid_FAD_bind_N"/>
</dbReference>
<dbReference type="PANTHER" id="PTHR42973">
    <property type="entry name" value="BINDING OXIDOREDUCTASE, PUTATIVE (AFU_ORTHOLOGUE AFUA_1G17690)-RELATED"/>
    <property type="match status" value="1"/>
</dbReference>